<evidence type="ECO:0000313" key="1">
    <source>
        <dbReference type="EMBL" id="KAI7752990.1"/>
    </source>
</evidence>
<dbReference type="EMBL" id="JAMZMK010005567">
    <property type="protein sequence ID" value="KAI7752990.1"/>
    <property type="molecule type" value="Genomic_DNA"/>
</dbReference>
<accession>A0AAD5D7I3</accession>
<feature type="non-terminal residue" evidence="1">
    <location>
        <position position="1"/>
    </location>
</feature>
<reference evidence="1" key="1">
    <citation type="submission" date="2022-06" db="EMBL/GenBank/DDBJ databases">
        <title>Uncovering the hologenomic basis of an extraordinary plant invasion.</title>
        <authorList>
            <person name="Bieker V.C."/>
            <person name="Martin M.D."/>
            <person name="Gilbert T."/>
            <person name="Hodgins K."/>
            <person name="Battlay P."/>
            <person name="Petersen B."/>
            <person name="Wilson J."/>
        </authorList>
    </citation>
    <scope>NUCLEOTIDE SEQUENCE</scope>
    <source>
        <strain evidence="1">AA19_3_7</strain>
        <tissue evidence="1">Leaf</tissue>
    </source>
</reference>
<name>A0AAD5D7I3_AMBAR</name>
<dbReference type="AlphaFoldDB" id="A0AAD5D7I3"/>
<organism evidence="1 2">
    <name type="scientific">Ambrosia artemisiifolia</name>
    <name type="common">Common ragweed</name>
    <dbReference type="NCBI Taxonomy" id="4212"/>
    <lineage>
        <taxon>Eukaryota</taxon>
        <taxon>Viridiplantae</taxon>
        <taxon>Streptophyta</taxon>
        <taxon>Embryophyta</taxon>
        <taxon>Tracheophyta</taxon>
        <taxon>Spermatophyta</taxon>
        <taxon>Magnoliopsida</taxon>
        <taxon>eudicotyledons</taxon>
        <taxon>Gunneridae</taxon>
        <taxon>Pentapetalae</taxon>
        <taxon>asterids</taxon>
        <taxon>campanulids</taxon>
        <taxon>Asterales</taxon>
        <taxon>Asteraceae</taxon>
        <taxon>Asteroideae</taxon>
        <taxon>Heliantheae alliance</taxon>
        <taxon>Heliantheae</taxon>
        <taxon>Ambrosia</taxon>
    </lineage>
</organism>
<sequence>MDLSLKLAPKSAVTSAQCKRFISKDEVSDTNKYDESMADTKVKVWSHADG</sequence>
<gene>
    <name evidence="1" type="ORF">M8C21_026731</name>
</gene>
<proteinExistence type="predicted"/>
<dbReference type="Proteomes" id="UP001206925">
    <property type="component" value="Unassembled WGS sequence"/>
</dbReference>
<comment type="caution">
    <text evidence="1">The sequence shown here is derived from an EMBL/GenBank/DDBJ whole genome shotgun (WGS) entry which is preliminary data.</text>
</comment>
<keyword evidence="2" id="KW-1185">Reference proteome</keyword>
<protein>
    <submittedName>
        <fullName evidence="1">Uncharacterized protein</fullName>
    </submittedName>
</protein>
<evidence type="ECO:0000313" key="2">
    <source>
        <dbReference type="Proteomes" id="UP001206925"/>
    </source>
</evidence>